<reference evidence="2" key="3">
    <citation type="submission" date="2023-05" db="EMBL/GenBank/DDBJ databases">
        <authorList>
            <person name="Smith C.H."/>
        </authorList>
    </citation>
    <scope>NUCLEOTIDE SEQUENCE</scope>
    <source>
        <strain evidence="2">CHS0354</strain>
        <tissue evidence="2">Mantle</tissue>
    </source>
</reference>
<keyword evidence="3" id="KW-1185">Reference proteome</keyword>
<evidence type="ECO:0000256" key="1">
    <source>
        <dbReference type="SAM" id="MobiDB-lite"/>
    </source>
</evidence>
<sequence length="119" mass="12960">MVLNNKNVNENDDVSSVVGQLGIFDLADRPRSMPSIPHDYFYTLLPHASVQVQTCALVLNLARVKPPHRSYGNMPLPFFHKILTACKSHPCFDSARLPIAPQGVQTGDDSSDVGAGTDN</sequence>
<gene>
    <name evidence="2" type="ORF">CHS0354_027100</name>
</gene>
<evidence type="ECO:0000313" key="2">
    <source>
        <dbReference type="EMBL" id="KAK3582977.1"/>
    </source>
</evidence>
<feature type="region of interest" description="Disordered" evidence="1">
    <location>
        <begin position="100"/>
        <end position="119"/>
    </location>
</feature>
<evidence type="ECO:0000313" key="3">
    <source>
        <dbReference type="Proteomes" id="UP001195483"/>
    </source>
</evidence>
<reference evidence="2" key="1">
    <citation type="journal article" date="2021" name="Genome Biol. Evol.">
        <title>A High-Quality Reference Genome for a Parasitic Bivalve with Doubly Uniparental Inheritance (Bivalvia: Unionida).</title>
        <authorList>
            <person name="Smith C.H."/>
        </authorList>
    </citation>
    <scope>NUCLEOTIDE SEQUENCE</scope>
    <source>
        <strain evidence="2">CHS0354</strain>
    </source>
</reference>
<accession>A0AAE0VN54</accession>
<name>A0AAE0VN54_9BIVA</name>
<comment type="caution">
    <text evidence="2">The sequence shown here is derived from an EMBL/GenBank/DDBJ whole genome shotgun (WGS) entry which is preliminary data.</text>
</comment>
<dbReference type="EMBL" id="JAEAOA010001621">
    <property type="protein sequence ID" value="KAK3582977.1"/>
    <property type="molecule type" value="Genomic_DNA"/>
</dbReference>
<proteinExistence type="predicted"/>
<protein>
    <submittedName>
        <fullName evidence="2">Uncharacterized protein</fullName>
    </submittedName>
</protein>
<dbReference type="AlphaFoldDB" id="A0AAE0VN54"/>
<reference evidence="2" key="2">
    <citation type="journal article" date="2021" name="Genome Biol. Evol.">
        <title>Developing a high-quality reference genome for a parasitic bivalve with doubly uniparental inheritance (Bivalvia: Unionida).</title>
        <authorList>
            <person name="Smith C.H."/>
        </authorList>
    </citation>
    <scope>NUCLEOTIDE SEQUENCE</scope>
    <source>
        <strain evidence="2">CHS0354</strain>
        <tissue evidence="2">Mantle</tissue>
    </source>
</reference>
<organism evidence="2 3">
    <name type="scientific">Potamilus streckersoni</name>
    <dbReference type="NCBI Taxonomy" id="2493646"/>
    <lineage>
        <taxon>Eukaryota</taxon>
        <taxon>Metazoa</taxon>
        <taxon>Spiralia</taxon>
        <taxon>Lophotrochozoa</taxon>
        <taxon>Mollusca</taxon>
        <taxon>Bivalvia</taxon>
        <taxon>Autobranchia</taxon>
        <taxon>Heteroconchia</taxon>
        <taxon>Palaeoheterodonta</taxon>
        <taxon>Unionida</taxon>
        <taxon>Unionoidea</taxon>
        <taxon>Unionidae</taxon>
        <taxon>Ambleminae</taxon>
        <taxon>Lampsilini</taxon>
        <taxon>Potamilus</taxon>
    </lineage>
</organism>
<dbReference type="Proteomes" id="UP001195483">
    <property type="component" value="Unassembled WGS sequence"/>
</dbReference>